<dbReference type="InterPro" id="IPR002821">
    <property type="entry name" value="Hydantoinase_A"/>
</dbReference>
<dbReference type="Gene3D" id="3.30.420.40">
    <property type="match status" value="1"/>
</dbReference>
<gene>
    <name evidence="2" type="ordered locus">AF_0479</name>
</gene>
<dbReference type="Proteomes" id="UP000002199">
    <property type="component" value="Chromosome"/>
</dbReference>
<sequence>MPAKSSSRTSATSSRRTILRLKVIPWERIISPFPSERGGSMSSLGIDIGGANLKVASKDGWEIIYFPMWREAERLEGKLREIAEKYSTAKAGVVMTAELADFFKSRAEGVEFIAKACKKAFEDVRFLDVEGNLKSDIDNPENFAASNWVASCRFLLEEAYRNFLFVDMGSTTTDIIPVTSKIEAAKTDFERLKRGELIYFGVLRTPVFYVLKEFEGAPLCPEFFAITADVFVTTGDIKEEDYSCDTPDGKGRSREECMRRLARTVCSDLEELGEEKVKELALEAKWAMIDRLSEVIEHKSKIYGLKTVFACGIGEFLIAEACEEAGAECRLISELYGDYSKLFPAYAMLKLVEQH</sequence>
<dbReference type="GO" id="GO:0016787">
    <property type="term" value="F:hydrolase activity"/>
    <property type="evidence" value="ECO:0007669"/>
    <property type="project" value="InterPro"/>
</dbReference>
<protein>
    <recommendedName>
        <fullName evidence="1">Hydantoinase A/oxoprolinase domain-containing protein</fullName>
    </recommendedName>
</protein>
<reference evidence="2 3" key="1">
    <citation type="journal article" date="1997" name="Nature">
        <title>The complete genome sequence of the hyperthermophilic, sulphate-reducing archaeon Archaeoglobus fulgidus.</title>
        <authorList>
            <person name="Klenk H.P."/>
            <person name="Clayton R.A."/>
            <person name="Tomb J."/>
            <person name="White O."/>
            <person name="Nelson K.E."/>
            <person name="Ketchum K.A."/>
            <person name="Dodson R.J."/>
            <person name="Gwinn M."/>
            <person name="Hickey E.K."/>
            <person name="Peterson J.D."/>
            <person name="Richardson D.L."/>
            <person name="Kerlavage A.R."/>
            <person name="Graham D.E."/>
            <person name="Kyrpides N.C."/>
            <person name="Fleischmann R.D."/>
            <person name="Quackenbush J."/>
            <person name="Lee N.H."/>
            <person name="Sutton G.G."/>
            <person name="Gill S."/>
            <person name="Kirkness E.F."/>
            <person name="Dougherty B.A."/>
            <person name="McKenney K."/>
            <person name="Adams M.D."/>
            <person name="Loftus B."/>
            <person name="Peterson S."/>
            <person name="Reich C.I."/>
            <person name="McNeil L.K."/>
            <person name="Badger J.H."/>
            <person name="Glodek A."/>
            <person name="Zhou L."/>
            <person name="Overbeek R."/>
            <person name="Gocayne J.D."/>
            <person name="Weidman J.F."/>
            <person name="McDonald L."/>
            <person name="Utterback T."/>
            <person name="Cotton M.D."/>
            <person name="Spriggs T."/>
            <person name="Artiach P."/>
            <person name="Kaine B.P."/>
            <person name="Sykes S.M."/>
            <person name="Sadow P.W."/>
            <person name="D'Andrea K.P."/>
            <person name="Bowman C."/>
            <person name="Fujii C."/>
            <person name="Garland S.A."/>
            <person name="Mason T.M."/>
            <person name="Olsen G.J."/>
            <person name="Fraser C.M."/>
            <person name="Smith H.O."/>
            <person name="Woese C.R."/>
            <person name="Venter J.C."/>
        </authorList>
    </citation>
    <scope>NUCLEOTIDE SEQUENCE [LARGE SCALE GENOMIC DNA]</scope>
    <source>
        <strain evidence="3">ATCC 49558 / DSM 4304 / JCM 9628 / NBRC 100126 / VC-16</strain>
    </source>
</reference>
<dbReference type="EnsemblBacteria" id="AAB90759">
    <property type="protein sequence ID" value="AAB90759"/>
    <property type="gene ID" value="AF_0479"/>
</dbReference>
<dbReference type="Gene3D" id="3.30.420.190">
    <property type="entry name" value="conserved archaeal protein q6m145"/>
    <property type="match status" value="1"/>
</dbReference>
<keyword evidence="3" id="KW-1185">Reference proteome</keyword>
<dbReference type="DNASU" id="1483696"/>
<feature type="domain" description="Hydantoinase A/oxoprolinase" evidence="1">
    <location>
        <begin position="92"/>
        <end position="336"/>
    </location>
</feature>
<dbReference type="EMBL" id="AE000782">
    <property type="protein sequence ID" value="AAB90759.1"/>
    <property type="molecule type" value="Genomic_DNA"/>
</dbReference>
<dbReference type="NCBIfam" id="TIGR03123">
    <property type="entry name" value="one_C_unchar_1"/>
    <property type="match status" value="1"/>
</dbReference>
<dbReference type="KEGG" id="afu:AF_0479"/>
<organism evidence="2 3">
    <name type="scientific">Archaeoglobus fulgidus (strain ATCC 49558 / DSM 4304 / JCM 9628 / NBRC 100126 / VC-16)</name>
    <dbReference type="NCBI Taxonomy" id="224325"/>
    <lineage>
        <taxon>Archaea</taxon>
        <taxon>Methanobacteriati</taxon>
        <taxon>Methanobacteriota</taxon>
        <taxon>Archaeoglobi</taxon>
        <taxon>Archaeoglobales</taxon>
        <taxon>Archaeoglobaceae</taxon>
        <taxon>Archaeoglobus</taxon>
    </lineage>
</organism>
<dbReference type="eggNOG" id="arCOG04369">
    <property type="taxonomic scope" value="Archaea"/>
</dbReference>
<dbReference type="InterPro" id="IPR002756">
    <property type="entry name" value="MfnF"/>
</dbReference>
<dbReference type="PIR" id="G69309">
    <property type="entry name" value="G69309"/>
</dbReference>
<proteinExistence type="predicted"/>
<dbReference type="HOGENOM" id="CLU_060932_0_0_2"/>
<evidence type="ECO:0000313" key="2">
    <source>
        <dbReference type="EMBL" id="AAB90759.1"/>
    </source>
</evidence>
<accession>O29771</accession>
<name>O29771_ARCFU</name>
<dbReference type="Pfam" id="PF01968">
    <property type="entry name" value="Hydantoinase_A"/>
    <property type="match status" value="1"/>
</dbReference>
<evidence type="ECO:0000313" key="3">
    <source>
        <dbReference type="Proteomes" id="UP000002199"/>
    </source>
</evidence>
<dbReference type="PhylomeDB" id="O29771"/>
<evidence type="ECO:0000259" key="1">
    <source>
        <dbReference type="Pfam" id="PF01968"/>
    </source>
</evidence>
<dbReference type="PaxDb" id="224325-AF_0479"/>
<dbReference type="STRING" id="224325.AF_0479"/>
<dbReference type="AlphaFoldDB" id="O29771"/>